<dbReference type="InterPro" id="IPR004839">
    <property type="entry name" value="Aminotransferase_I/II_large"/>
</dbReference>
<dbReference type="GO" id="GO:0004021">
    <property type="term" value="F:L-alanine:2-oxoglutarate aminotransferase activity"/>
    <property type="evidence" value="ECO:0007669"/>
    <property type="project" value="UniProtKB-EC"/>
</dbReference>
<dbReference type="GO" id="GO:0030170">
    <property type="term" value="F:pyridoxal phosphate binding"/>
    <property type="evidence" value="ECO:0007669"/>
    <property type="project" value="InterPro"/>
</dbReference>
<keyword evidence="4" id="KW-0808">Transferase</keyword>
<dbReference type="PANTHER" id="PTHR43488:SF2">
    <property type="entry name" value="GLUTAMATE-PYRUVATE AMINOTRANSFERASE ALAA"/>
    <property type="match status" value="1"/>
</dbReference>
<dbReference type="Pfam" id="PF00155">
    <property type="entry name" value="Aminotran_1_2"/>
    <property type="match status" value="1"/>
</dbReference>
<sequence>MSSNTEKNKAGTGGARLSRNLHKSKKLENVCYDIRGPVLEEAQRLEEEGFRVTKLNIGNPAPFGFDAPDELVHDVILNLRAAQGYVDSKGIFAARKAVMQHYQARGMLDVQVEDIYIGNGVSELIVMTMQALLNDGDEVLIPAPDYPLWTAAVNLAGGTPVHYRCDEQSDWNPDLKDIRSKITDRTRALVIINPNNPTGAVYPRSVIEELHDIAAEKGLLVLADEIYDKILYDDNEHVSIATYCRDIPCITLNGLSKAYRAAGFRAGWMVLSGRVSMMRDYREGLDILSNMRLCSNAPAQFAIQAALGGYQSINDLILPGGRLREQRDVAWQLISDIPGLTAVKPKGALYLFPKIDTKRFNITDDRQFVYDLLVAKKILLVQGTGFNWPEPDHFRIVFLPDREDLRQAIHEIGDFLSSYRQL</sequence>
<dbReference type="Gene3D" id="3.40.640.10">
    <property type="entry name" value="Type I PLP-dependent aspartate aminotransferase-like (Major domain)"/>
    <property type="match status" value="1"/>
</dbReference>
<dbReference type="RefSeq" id="WP_076489561.1">
    <property type="nucleotide sequence ID" value="NZ_FTMS01000016.1"/>
</dbReference>
<reference evidence="9" key="1">
    <citation type="submission" date="2017-01" db="EMBL/GenBank/DDBJ databases">
        <authorList>
            <person name="Varghese N."/>
            <person name="Submissions S."/>
        </authorList>
    </citation>
    <scope>NUCLEOTIDE SEQUENCE [LARGE SCALE GENOMIC DNA]</scope>
    <source>
        <strain evidence="9">ASpG1</strain>
    </source>
</reference>
<evidence type="ECO:0000259" key="7">
    <source>
        <dbReference type="Pfam" id="PF00155"/>
    </source>
</evidence>
<proteinExistence type="inferred from homology"/>
<dbReference type="InterPro" id="IPR015421">
    <property type="entry name" value="PyrdxlP-dep_Trfase_major"/>
</dbReference>
<evidence type="ECO:0000313" key="9">
    <source>
        <dbReference type="Proteomes" id="UP000186400"/>
    </source>
</evidence>
<feature type="domain" description="Aminotransferase class I/classII large" evidence="7">
    <location>
        <begin position="54"/>
        <end position="412"/>
    </location>
</feature>
<comment type="cofactor">
    <cofactor evidence="1">
        <name>pyridoxal 5'-phosphate</name>
        <dbReference type="ChEBI" id="CHEBI:597326"/>
    </cofactor>
</comment>
<evidence type="ECO:0000256" key="5">
    <source>
        <dbReference type="ARBA" id="ARBA00022898"/>
    </source>
</evidence>
<evidence type="ECO:0000256" key="3">
    <source>
        <dbReference type="ARBA" id="ARBA00022576"/>
    </source>
</evidence>
<dbReference type="Gene3D" id="3.90.1150.10">
    <property type="entry name" value="Aspartate Aminotransferase, domain 1"/>
    <property type="match status" value="1"/>
</dbReference>
<dbReference type="STRING" id="159291.SAMN05920897_11685"/>
<name>A0A1N6W4S1_9SPIO</name>
<dbReference type="Proteomes" id="UP000186400">
    <property type="component" value="Unassembled WGS sequence"/>
</dbReference>
<evidence type="ECO:0000256" key="4">
    <source>
        <dbReference type="ARBA" id="ARBA00022679"/>
    </source>
</evidence>
<protein>
    <recommendedName>
        <fullName evidence="6">alanine transaminase</fullName>
        <ecNumber evidence="6">2.6.1.2</ecNumber>
    </recommendedName>
</protein>
<dbReference type="SUPFAM" id="SSF53383">
    <property type="entry name" value="PLP-dependent transferases"/>
    <property type="match status" value="1"/>
</dbReference>
<accession>A0A1N6W4S1</accession>
<evidence type="ECO:0000256" key="6">
    <source>
        <dbReference type="ARBA" id="ARBA00026106"/>
    </source>
</evidence>
<dbReference type="CDD" id="cd00609">
    <property type="entry name" value="AAT_like"/>
    <property type="match status" value="1"/>
</dbReference>
<dbReference type="InterPro" id="IPR015422">
    <property type="entry name" value="PyrdxlP-dep_Trfase_small"/>
</dbReference>
<comment type="similarity">
    <text evidence="2">Belongs to the class-I pyridoxal-phosphate-dependent aminotransferase family.</text>
</comment>
<dbReference type="PANTHER" id="PTHR43488">
    <property type="entry name" value="GLUTAMATE-PYRUVATE AMINOTRANSFERASE ALAA"/>
    <property type="match status" value="1"/>
</dbReference>
<keyword evidence="3" id="KW-0032">Aminotransferase</keyword>
<dbReference type="EMBL" id="FTMS01000016">
    <property type="protein sequence ID" value="SIQ85131.1"/>
    <property type="molecule type" value="Genomic_DNA"/>
</dbReference>
<evidence type="ECO:0000313" key="8">
    <source>
        <dbReference type="EMBL" id="SIQ85131.1"/>
    </source>
</evidence>
<dbReference type="InterPro" id="IPR015424">
    <property type="entry name" value="PyrdxlP-dep_Trfase"/>
</dbReference>
<dbReference type="InterPro" id="IPR051926">
    <property type="entry name" value="Ala_Aminotransferase"/>
</dbReference>
<gene>
    <name evidence="8" type="ORF">SAMN05920897_11685</name>
</gene>
<organism evidence="8 9">
    <name type="scientific">Alkalispirochaeta americana</name>
    <dbReference type="NCBI Taxonomy" id="159291"/>
    <lineage>
        <taxon>Bacteria</taxon>
        <taxon>Pseudomonadati</taxon>
        <taxon>Spirochaetota</taxon>
        <taxon>Spirochaetia</taxon>
        <taxon>Spirochaetales</taxon>
        <taxon>Spirochaetaceae</taxon>
        <taxon>Alkalispirochaeta</taxon>
    </lineage>
</organism>
<dbReference type="AlphaFoldDB" id="A0A1N6W4S1"/>
<keyword evidence="9" id="KW-1185">Reference proteome</keyword>
<evidence type="ECO:0000256" key="2">
    <source>
        <dbReference type="ARBA" id="ARBA00007441"/>
    </source>
</evidence>
<dbReference type="EC" id="2.6.1.2" evidence="6"/>
<evidence type="ECO:0000256" key="1">
    <source>
        <dbReference type="ARBA" id="ARBA00001933"/>
    </source>
</evidence>
<keyword evidence="5" id="KW-0663">Pyridoxal phosphate</keyword>